<name>A0AAD7CMV0_MYCRO</name>
<evidence type="ECO:0000313" key="3">
    <source>
        <dbReference type="Proteomes" id="UP001221757"/>
    </source>
</evidence>
<sequence>MPCPSPPADTQHSRVDGPSSFTGPKGLDHFKQRRKEIIALGVFAECQGQDGEKQTLHCVTQIFADRAQIGSGELASGGQAMDLTVRKQRSEINNDRDSAGPKRIVTPRLNVHNISHVHQGEPIYHQRYQEARAEGIGICVASKSKPFSFKTSFAEPKWEVLKNQCEKGKSDSRTIRKEVEVEVVHIWTT</sequence>
<gene>
    <name evidence="2" type="ORF">B0H17DRAFT_1146948</name>
</gene>
<dbReference type="Proteomes" id="UP001221757">
    <property type="component" value="Unassembled WGS sequence"/>
</dbReference>
<reference evidence="2" key="1">
    <citation type="submission" date="2023-03" db="EMBL/GenBank/DDBJ databases">
        <title>Massive genome expansion in bonnet fungi (Mycena s.s.) driven by repeated elements and novel gene families across ecological guilds.</title>
        <authorList>
            <consortium name="Lawrence Berkeley National Laboratory"/>
            <person name="Harder C.B."/>
            <person name="Miyauchi S."/>
            <person name="Viragh M."/>
            <person name="Kuo A."/>
            <person name="Thoen E."/>
            <person name="Andreopoulos B."/>
            <person name="Lu D."/>
            <person name="Skrede I."/>
            <person name="Drula E."/>
            <person name="Henrissat B."/>
            <person name="Morin E."/>
            <person name="Kohler A."/>
            <person name="Barry K."/>
            <person name="LaButti K."/>
            <person name="Morin E."/>
            <person name="Salamov A."/>
            <person name="Lipzen A."/>
            <person name="Mereny Z."/>
            <person name="Hegedus B."/>
            <person name="Baldrian P."/>
            <person name="Stursova M."/>
            <person name="Weitz H."/>
            <person name="Taylor A."/>
            <person name="Grigoriev I.V."/>
            <person name="Nagy L.G."/>
            <person name="Martin F."/>
            <person name="Kauserud H."/>
        </authorList>
    </citation>
    <scope>NUCLEOTIDE SEQUENCE</scope>
    <source>
        <strain evidence="2">CBHHK067</strain>
    </source>
</reference>
<dbReference type="EMBL" id="JARKIE010000329">
    <property type="protein sequence ID" value="KAJ7653840.1"/>
    <property type="molecule type" value="Genomic_DNA"/>
</dbReference>
<evidence type="ECO:0000313" key="2">
    <source>
        <dbReference type="EMBL" id="KAJ7653840.1"/>
    </source>
</evidence>
<feature type="region of interest" description="Disordered" evidence="1">
    <location>
        <begin position="1"/>
        <end position="27"/>
    </location>
</feature>
<proteinExistence type="predicted"/>
<accession>A0AAD7CMV0</accession>
<protein>
    <submittedName>
        <fullName evidence="2">Uncharacterized protein</fullName>
    </submittedName>
</protein>
<keyword evidence="3" id="KW-1185">Reference proteome</keyword>
<dbReference type="AlphaFoldDB" id="A0AAD7CMV0"/>
<comment type="caution">
    <text evidence="2">The sequence shown here is derived from an EMBL/GenBank/DDBJ whole genome shotgun (WGS) entry which is preliminary data.</text>
</comment>
<organism evidence="2 3">
    <name type="scientific">Mycena rosella</name>
    <name type="common">Pink bonnet</name>
    <name type="synonym">Agaricus rosellus</name>
    <dbReference type="NCBI Taxonomy" id="1033263"/>
    <lineage>
        <taxon>Eukaryota</taxon>
        <taxon>Fungi</taxon>
        <taxon>Dikarya</taxon>
        <taxon>Basidiomycota</taxon>
        <taxon>Agaricomycotina</taxon>
        <taxon>Agaricomycetes</taxon>
        <taxon>Agaricomycetidae</taxon>
        <taxon>Agaricales</taxon>
        <taxon>Marasmiineae</taxon>
        <taxon>Mycenaceae</taxon>
        <taxon>Mycena</taxon>
    </lineage>
</organism>
<evidence type="ECO:0000256" key="1">
    <source>
        <dbReference type="SAM" id="MobiDB-lite"/>
    </source>
</evidence>